<evidence type="ECO:0000256" key="2">
    <source>
        <dbReference type="ARBA" id="ARBA00022670"/>
    </source>
</evidence>
<evidence type="ECO:0000313" key="8">
    <source>
        <dbReference type="Proteomes" id="UP001165366"/>
    </source>
</evidence>
<evidence type="ECO:0000256" key="1">
    <source>
        <dbReference type="ARBA" id="ARBA00009179"/>
    </source>
</evidence>
<dbReference type="EMBL" id="JAKLWS010000013">
    <property type="protein sequence ID" value="MCG2589172.1"/>
    <property type="molecule type" value="Genomic_DNA"/>
</dbReference>
<keyword evidence="3 5" id="KW-0378">Hydrolase</keyword>
<accession>A0ABS9KE88</accession>
<reference evidence="7" key="2">
    <citation type="submission" date="2024-05" db="EMBL/GenBank/DDBJ databases">
        <title>Rhodohalobacter halophilus gen. nov., sp. nov., a moderately halophilic member of the family Balneolaceae.</title>
        <authorList>
            <person name="Xia J."/>
        </authorList>
    </citation>
    <scope>NUCLEOTIDE SEQUENCE</scope>
    <source>
        <strain evidence="7">WB101</strain>
    </source>
</reference>
<dbReference type="SUPFAM" id="SSF52096">
    <property type="entry name" value="ClpP/crotonase"/>
    <property type="match status" value="1"/>
</dbReference>
<name>A0ABS9KE88_9BACT</name>
<keyword evidence="4 5" id="KW-0720">Serine protease</keyword>
<dbReference type="InterPro" id="IPR004447">
    <property type="entry name" value="Peptidase_S41A"/>
</dbReference>
<dbReference type="Pfam" id="PF03572">
    <property type="entry name" value="Peptidase_S41"/>
    <property type="match status" value="1"/>
</dbReference>
<comment type="caution">
    <text evidence="7">The sequence shown here is derived from an EMBL/GenBank/DDBJ whole genome shotgun (WGS) entry which is preliminary data.</text>
</comment>
<dbReference type="Gene3D" id="3.30.750.44">
    <property type="match status" value="1"/>
</dbReference>
<dbReference type="Proteomes" id="UP001165366">
    <property type="component" value="Unassembled WGS sequence"/>
</dbReference>
<evidence type="ECO:0000313" key="7">
    <source>
        <dbReference type="EMBL" id="MCG2589172.1"/>
    </source>
</evidence>
<reference evidence="7" key="1">
    <citation type="submission" date="2022-01" db="EMBL/GenBank/DDBJ databases">
        <authorList>
            <person name="Wang Y."/>
        </authorList>
    </citation>
    <scope>NUCLEOTIDE SEQUENCE</scope>
    <source>
        <strain evidence="7">WB101</strain>
    </source>
</reference>
<dbReference type="Gene3D" id="3.90.226.10">
    <property type="entry name" value="2-enoyl-CoA Hydratase, Chain A, domain 1"/>
    <property type="match status" value="1"/>
</dbReference>
<sequence length="550" mass="61931">MKHARKLILFISLAAILTFSAAFVYQSDLFFQIKKNLTIFSDVYKEVAIQYVDDVSPETLMQRSINSMLETLDPYTVFIDEGEQRQMEILSSGSYGGIGIDAGYRGDQIVIIAPLEGYPAQRAGLRPGDIIKEIDGVNVEGLTPEEVQQLTVGDIGSEIDLKVQRPGFDQAMDFTLTRERIEVKNIRYAAKIGEKQNFGYIQLVRFGQGTSEELRETLLEMEQSGSFDGLILDLRNNPGGLLNEAVSLVDKFIEPGVTVVETRGRLESHNSTLVSQEPAMYDDLPMIVLINSGSASASEVVAGALQDLDRALIVGETSFGKGLVQTVRPLSYNTSLKITVSKYYIPSGRSIQSIEYLHSNSGDNNRSVPDSLRRAFKTKNGRVVYDGNGIKPDIEFQEEPSTMLDLALQKNNRYFFFVNDLLANSENSGQLEIPSDLFDRFTTYLVEDGFTYETPVDQHLAALETNIDNFSQERSARQNVDELNALLRDYKIAQIYQNEEFIDKKLKAEWISQTKEDEERIKAVLELDELVNISLDFLDNPYQYRTELRP</sequence>
<gene>
    <name evidence="7" type="ORF">L6773_11380</name>
</gene>
<dbReference type="InterPro" id="IPR041489">
    <property type="entry name" value="PDZ_6"/>
</dbReference>
<dbReference type="CDD" id="cd07560">
    <property type="entry name" value="Peptidase_S41_CPP"/>
    <property type="match status" value="1"/>
</dbReference>
<dbReference type="RefSeq" id="WP_237854535.1">
    <property type="nucleotide sequence ID" value="NZ_JAKLWS010000013.1"/>
</dbReference>
<dbReference type="PROSITE" id="PS50106">
    <property type="entry name" value="PDZ"/>
    <property type="match status" value="1"/>
</dbReference>
<evidence type="ECO:0000259" key="6">
    <source>
        <dbReference type="PROSITE" id="PS50106"/>
    </source>
</evidence>
<dbReference type="Gene3D" id="2.30.42.10">
    <property type="match status" value="1"/>
</dbReference>
<evidence type="ECO:0000256" key="5">
    <source>
        <dbReference type="RuleBase" id="RU004404"/>
    </source>
</evidence>
<dbReference type="PANTHER" id="PTHR32060">
    <property type="entry name" value="TAIL-SPECIFIC PROTEASE"/>
    <property type="match status" value="1"/>
</dbReference>
<proteinExistence type="inferred from homology"/>
<dbReference type="InterPro" id="IPR036034">
    <property type="entry name" value="PDZ_sf"/>
</dbReference>
<comment type="similarity">
    <text evidence="1 5">Belongs to the peptidase S41A family.</text>
</comment>
<keyword evidence="2 5" id="KW-0645">Protease</keyword>
<keyword evidence="8" id="KW-1185">Reference proteome</keyword>
<feature type="domain" description="PDZ" evidence="6">
    <location>
        <begin position="76"/>
        <end position="150"/>
    </location>
</feature>
<dbReference type="InterPro" id="IPR029045">
    <property type="entry name" value="ClpP/crotonase-like_dom_sf"/>
</dbReference>
<evidence type="ECO:0000256" key="3">
    <source>
        <dbReference type="ARBA" id="ARBA00022801"/>
    </source>
</evidence>
<dbReference type="NCBIfam" id="TIGR00225">
    <property type="entry name" value="prc"/>
    <property type="match status" value="1"/>
</dbReference>
<organism evidence="7 8">
    <name type="scientific">Rhodohalobacter sulfatireducens</name>
    <dbReference type="NCBI Taxonomy" id="2911366"/>
    <lineage>
        <taxon>Bacteria</taxon>
        <taxon>Pseudomonadati</taxon>
        <taxon>Balneolota</taxon>
        <taxon>Balneolia</taxon>
        <taxon>Balneolales</taxon>
        <taxon>Balneolaceae</taxon>
        <taxon>Rhodohalobacter</taxon>
    </lineage>
</organism>
<dbReference type="SMART" id="SM00245">
    <property type="entry name" value="TSPc"/>
    <property type="match status" value="1"/>
</dbReference>
<dbReference type="CDD" id="cd06782">
    <property type="entry name" value="cpPDZ_CPP-like"/>
    <property type="match status" value="1"/>
</dbReference>
<evidence type="ECO:0000256" key="4">
    <source>
        <dbReference type="ARBA" id="ARBA00022825"/>
    </source>
</evidence>
<dbReference type="InterPro" id="IPR005151">
    <property type="entry name" value="Tail-specific_protease"/>
</dbReference>
<dbReference type="SMART" id="SM00228">
    <property type="entry name" value="PDZ"/>
    <property type="match status" value="1"/>
</dbReference>
<dbReference type="SUPFAM" id="SSF50156">
    <property type="entry name" value="PDZ domain-like"/>
    <property type="match status" value="1"/>
</dbReference>
<dbReference type="Pfam" id="PF17820">
    <property type="entry name" value="PDZ_6"/>
    <property type="match status" value="1"/>
</dbReference>
<dbReference type="InterPro" id="IPR001478">
    <property type="entry name" value="PDZ"/>
</dbReference>
<dbReference type="PANTHER" id="PTHR32060:SF30">
    <property type="entry name" value="CARBOXY-TERMINAL PROCESSING PROTEASE CTPA"/>
    <property type="match status" value="1"/>
</dbReference>
<protein>
    <submittedName>
        <fullName evidence="7">S41 family peptidase</fullName>
    </submittedName>
</protein>